<proteinExistence type="predicted"/>
<keyword evidence="2" id="KW-1185">Reference proteome</keyword>
<reference evidence="2" key="1">
    <citation type="journal article" date="2012" name="Proc. Natl. Acad. Sci. U.S.A.">
        <title>Genome sequence of the button mushroom Agaricus bisporus reveals mechanisms governing adaptation to a humic-rich ecological niche.</title>
        <authorList>
            <person name="Morin E."/>
            <person name="Kohler A."/>
            <person name="Baker A.R."/>
            <person name="Foulongne-Oriol M."/>
            <person name="Lombard V."/>
            <person name="Nagy L.G."/>
            <person name="Ohm R.A."/>
            <person name="Patyshakuliyeva A."/>
            <person name="Brun A."/>
            <person name="Aerts A.L."/>
            <person name="Bailey A.M."/>
            <person name="Billette C."/>
            <person name="Coutinho P.M."/>
            <person name="Deakin G."/>
            <person name="Doddapaneni H."/>
            <person name="Floudas D."/>
            <person name="Grimwood J."/>
            <person name="Hilden K."/>
            <person name="Kuees U."/>
            <person name="LaButti K.M."/>
            <person name="Lapidus A."/>
            <person name="Lindquist E.A."/>
            <person name="Lucas S.M."/>
            <person name="Murat C."/>
            <person name="Riley R.W."/>
            <person name="Salamov A.A."/>
            <person name="Schmutz J."/>
            <person name="Subramanian V."/>
            <person name="Woesten H.A.B."/>
            <person name="Xu J."/>
            <person name="Eastwood D.C."/>
            <person name="Foster G.D."/>
            <person name="Sonnenberg A.S."/>
            <person name="Cullen D."/>
            <person name="de Vries R.P."/>
            <person name="Lundell T."/>
            <person name="Hibbett D.S."/>
            <person name="Henrissat B."/>
            <person name="Burton K.S."/>
            <person name="Kerrigan R.W."/>
            <person name="Challen M.P."/>
            <person name="Grigoriev I.V."/>
            <person name="Martin F."/>
        </authorList>
    </citation>
    <scope>NUCLEOTIDE SEQUENCE [LARGE SCALE GENOMIC DNA]</scope>
    <source>
        <strain evidence="2">JB137-S8 / ATCC MYA-4627 / FGSC 10392</strain>
    </source>
</reference>
<evidence type="ECO:0000313" key="2">
    <source>
        <dbReference type="Proteomes" id="UP000008493"/>
    </source>
</evidence>
<gene>
    <name evidence="1" type="ORF">AGABI1DRAFT_110321</name>
</gene>
<dbReference type="RefSeq" id="XP_007325540.1">
    <property type="nucleotide sequence ID" value="XM_007325478.1"/>
</dbReference>
<evidence type="ECO:0000313" key="1">
    <source>
        <dbReference type="EMBL" id="EKM83683.1"/>
    </source>
</evidence>
<dbReference type="InParanoid" id="K5XJK7"/>
<protein>
    <submittedName>
        <fullName evidence="1">Uncharacterized protein</fullName>
    </submittedName>
</protein>
<dbReference type="KEGG" id="abp:AGABI1DRAFT110321"/>
<dbReference type="GeneID" id="18822913"/>
<accession>K5XJK7</accession>
<dbReference type="Proteomes" id="UP000008493">
    <property type="component" value="Unassembled WGS sequence"/>
</dbReference>
<dbReference type="AlphaFoldDB" id="K5XJK7"/>
<dbReference type="HOGENOM" id="CLU_207394_0_0_1"/>
<name>K5XJK7_AGABU</name>
<organism evidence="1 2">
    <name type="scientific">Agaricus bisporus var. burnettii (strain JB137-S8 / ATCC MYA-4627 / FGSC 10392)</name>
    <name type="common">White button mushroom</name>
    <dbReference type="NCBI Taxonomy" id="597362"/>
    <lineage>
        <taxon>Eukaryota</taxon>
        <taxon>Fungi</taxon>
        <taxon>Dikarya</taxon>
        <taxon>Basidiomycota</taxon>
        <taxon>Agaricomycotina</taxon>
        <taxon>Agaricomycetes</taxon>
        <taxon>Agaricomycetidae</taxon>
        <taxon>Agaricales</taxon>
        <taxon>Agaricineae</taxon>
        <taxon>Agaricaceae</taxon>
        <taxon>Agaricus</taxon>
    </lineage>
</organism>
<dbReference type="EMBL" id="JH971385">
    <property type="protein sequence ID" value="EKM83683.1"/>
    <property type="molecule type" value="Genomic_DNA"/>
</dbReference>
<sequence>MGITALVKTKKYELTRQYITLKVRFISCGESIMVGGRAEIAWHEGLKVD</sequence>